<keyword evidence="3 12" id="KW-0479">Metal-binding</keyword>
<evidence type="ECO:0000256" key="9">
    <source>
        <dbReference type="ARBA" id="ARBA00044991"/>
    </source>
</evidence>
<evidence type="ECO:0000256" key="12">
    <source>
        <dbReference type="PIRSR" id="PIRSR610972-3"/>
    </source>
</evidence>
<feature type="binding site" evidence="11">
    <location>
        <begin position="67"/>
        <end position="72"/>
    </location>
    <ligand>
        <name>substrate</name>
    </ligand>
</feature>
<feature type="binding site" evidence="12">
    <location>
        <position position="34"/>
    </location>
    <ligand>
        <name>Mg(2+)</name>
        <dbReference type="ChEBI" id="CHEBI:18420"/>
    </ligand>
</feature>
<dbReference type="EMBL" id="AZFF01000001">
    <property type="protein sequence ID" value="KRL57323.1"/>
    <property type="molecule type" value="Genomic_DNA"/>
</dbReference>
<dbReference type="InterPro" id="IPR051600">
    <property type="entry name" value="Beta-PGM-like"/>
</dbReference>
<dbReference type="Gene3D" id="1.10.150.240">
    <property type="entry name" value="Putative phosphatase, domain 2"/>
    <property type="match status" value="1"/>
</dbReference>
<evidence type="ECO:0000256" key="5">
    <source>
        <dbReference type="ARBA" id="ARBA00023235"/>
    </source>
</evidence>
<keyword evidence="6" id="KW-0119">Carbohydrate metabolism</keyword>
<dbReference type="Pfam" id="PF00702">
    <property type="entry name" value="Hydrolase"/>
    <property type="match status" value="1"/>
</dbReference>
<protein>
    <recommendedName>
        <fullName evidence="9">Beta-phosphoglucomutase</fullName>
        <ecNumber evidence="8">5.4.2.6</ecNumber>
    </recommendedName>
</protein>
<dbReference type="SFLD" id="SFLDF00046">
    <property type="entry name" value="beta-phosphoglucomutase"/>
    <property type="match status" value="1"/>
</dbReference>
<dbReference type="SFLD" id="SFLDG01135">
    <property type="entry name" value="C1.5.6:_HAD__Beta-PGM__Phospha"/>
    <property type="match status" value="1"/>
</dbReference>
<keyword evidence="2" id="KW-0597">Phosphoprotein</keyword>
<evidence type="ECO:0000256" key="7">
    <source>
        <dbReference type="ARBA" id="ARBA00044926"/>
    </source>
</evidence>
<dbReference type="PANTHER" id="PTHR46193">
    <property type="entry name" value="6-PHOSPHOGLUCONATE PHOSPHATASE"/>
    <property type="match status" value="1"/>
</dbReference>
<feature type="binding site" evidence="12">
    <location>
        <position position="194"/>
    </location>
    <ligand>
        <name>Mg(2+)</name>
        <dbReference type="ChEBI" id="CHEBI:18420"/>
    </ligand>
</feature>
<gene>
    <name evidence="14" type="ORF">FD35_GL000336</name>
</gene>
<evidence type="ECO:0000313" key="14">
    <source>
        <dbReference type="EMBL" id="KRL57323.1"/>
    </source>
</evidence>
<feature type="active site" description="Nucleophile" evidence="10">
    <location>
        <position position="32"/>
    </location>
</feature>
<keyword evidence="5" id="KW-0413">Isomerase</keyword>
<accession>A0A0R1RVZ6</accession>
<dbReference type="SUPFAM" id="SSF56784">
    <property type="entry name" value="HAD-like"/>
    <property type="match status" value="1"/>
</dbReference>
<proteinExistence type="inferred from homology"/>
<sequence length="243" mass="26228">MQAFKRIIKIKNYFAEVLLMTKFADLKGFIFDLDGVITGTAKYHGQAWHQLADELGVTWTEELANGLKGVSRMDSLEMILKAGGKENDYTPEEKVAYATKKNDNYLSLIKNMTPNDVFPGIKEFLDDLIANGYQISLASASKNAPTILGHIGLSDYFTKIVDPATLSKGKPDPEIYTRGAEILGLDPSVCAGVEDAAAGVASINAANETSIGIGDKQELSAANVIFADTSALTLDNIKAQMDN</sequence>
<dbReference type="SFLD" id="SFLDS00003">
    <property type="entry name" value="Haloacid_Dehalogenase"/>
    <property type="match status" value="1"/>
</dbReference>
<evidence type="ECO:0000256" key="1">
    <source>
        <dbReference type="ARBA" id="ARBA00006171"/>
    </source>
</evidence>
<feature type="site" description="Important for catalytic activity and assists the phosphoryl transfer reaction to Asp8 by balancing charge and orienting the reacting groups" evidence="13">
    <location>
        <position position="139"/>
    </location>
</feature>
<reference evidence="14 15" key="1">
    <citation type="journal article" date="2015" name="Genome Announc.">
        <title>Expanding the biotechnology potential of lactobacilli through comparative genomics of 213 strains and associated genera.</title>
        <authorList>
            <person name="Sun Z."/>
            <person name="Harris H.M."/>
            <person name="McCann A."/>
            <person name="Guo C."/>
            <person name="Argimon S."/>
            <person name="Zhang W."/>
            <person name="Yang X."/>
            <person name="Jeffery I.B."/>
            <person name="Cooney J.C."/>
            <person name="Kagawa T.F."/>
            <person name="Liu W."/>
            <person name="Song Y."/>
            <person name="Salvetti E."/>
            <person name="Wrobel A."/>
            <person name="Rasinkangas P."/>
            <person name="Parkhill J."/>
            <person name="Rea M.C."/>
            <person name="O'Sullivan O."/>
            <person name="Ritari J."/>
            <person name="Douillard F.P."/>
            <person name="Paul Ross R."/>
            <person name="Yang R."/>
            <person name="Briner A.E."/>
            <person name="Felis G.E."/>
            <person name="de Vos W.M."/>
            <person name="Barrangou R."/>
            <person name="Klaenhammer T.R."/>
            <person name="Caufield P.W."/>
            <person name="Cui Y."/>
            <person name="Zhang H."/>
            <person name="O'Toole P.W."/>
        </authorList>
    </citation>
    <scope>NUCLEOTIDE SEQUENCE [LARGE SCALE GENOMIC DNA]</scope>
    <source>
        <strain evidence="14 15">DSM 15814</strain>
    </source>
</reference>
<comment type="cofactor">
    <cofactor evidence="12">
        <name>Mg(2+)</name>
        <dbReference type="ChEBI" id="CHEBI:18420"/>
    </cofactor>
    <text evidence="12">Binds 2 magnesium ions per subunit.</text>
</comment>
<evidence type="ECO:0000256" key="3">
    <source>
        <dbReference type="ARBA" id="ARBA00022723"/>
    </source>
</evidence>
<dbReference type="NCBIfam" id="TIGR01990">
    <property type="entry name" value="bPGM"/>
    <property type="match status" value="1"/>
</dbReference>
<comment type="catalytic activity">
    <reaction evidence="7">
        <text>beta-D-glucose 1-phosphate = beta-D-glucose 6-phosphate</text>
        <dbReference type="Rhea" id="RHEA:20113"/>
        <dbReference type="ChEBI" id="CHEBI:57684"/>
        <dbReference type="ChEBI" id="CHEBI:58247"/>
        <dbReference type="EC" id="5.4.2.6"/>
    </reaction>
</comment>
<feature type="binding site" evidence="11">
    <location>
        <position position="48"/>
    </location>
    <ligand>
        <name>substrate</name>
    </ligand>
</feature>
<keyword evidence="15" id="KW-1185">Reference proteome</keyword>
<dbReference type="CDD" id="cd02598">
    <property type="entry name" value="HAD_BPGM"/>
    <property type="match status" value="1"/>
</dbReference>
<dbReference type="eggNOG" id="COG0637">
    <property type="taxonomic scope" value="Bacteria"/>
</dbReference>
<dbReference type="EC" id="5.4.2.6" evidence="8"/>
<dbReference type="GO" id="GO:0005975">
    <property type="term" value="P:carbohydrate metabolic process"/>
    <property type="evidence" value="ECO:0007669"/>
    <property type="project" value="InterPro"/>
</dbReference>
<feature type="binding site" evidence="12">
    <location>
        <position position="195"/>
    </location>
    <ligand>
        <name>Mg(2+)</name>
        <dbReference type="ChEBI" id="CHEBI:18420"/>
    </ligand>
</feature>
<feature type="binding site" evidence="11">
    <location>
        <begin position="32"/>
        <end position="34"/>
    </location>
    <ligand>
        <name>substrate</name>
    </ligand>
</feature>
<dbReference type="PANTHER" id="PTHR46193:SF18">
    <property type="entry name" value="HEXITOL PHOSPHATASE B"/>
    <property type="match status" value="1"/>
</dbReference>
<dbReference type="Proteomes" id="UP000051999">
    <property type="component" value="Unassembled WGS sequence"/>
</dbReference>
<feature type="binding site" evidence="11">
    <location>
        <position position="75"/>
    </location>
    <ligand>
        <name>substrate</name>
    </ligand>
</feature>
<dbReference type="AlphaFoldDB" id="A0A0R1RVZ6"/>
<evidence type="ECO:0000256" key="6">
    <source>
        <dbReference type="ARBA" id="ARBA00023277"/>
    </source>
</evidence>
<evidence type="ECO:0000256" key="4">
    <source>
        <dbReference type="ARBA" id="ARBA00022842"/>
    </source>
</evidence>
<feature type="active site" description="Proton donor/acceptor" evidence="10">
    <location>
        <position position="34"/>
    </location>
</feature>
<feature type="site" description="Important for catalytic activity and assists the phosphoryl transfer reaction to Asp8 by balancing charge and orienting the reacting groups" evidence="13">
    <location>
        <position position="170"/>
    </location>
</feature>
<dbReference type="InterPro" id="IPR006439">
    <property type="entry name" value="HAD-SF_hydro_IA"/>
</dbReference>
<dbReference type="Gene3D" id="3.40.50.1000">
    <property type="entry name" value="HAD superfamily/HAD-like"/>
    <property type="match status" value="1"/>
</dbReference>
<dbReference type="InterPro" id="IPR023198">
    <property type="entry name" value="PGP-like_dom2"/>
</dbReference>
<feature type="binding site" evidence="11">
    <location>
        <begin position="139"/>
        <end position="143"/>
    </location>
    <ligand>
        <name>substrate</name>
    </ligand>
</feature>
<dbReference type="GO" id="GO:0000287">
    <property type="term" value="F:magnesium ion binding"/>
    <property type="evidence" value="ECO:0007669"/>
    <property type="project" value="InterPro"/>
</dbReference>
<evidence type="ECO:0000256" key="11">
    <source>
        <dbReference type="PIRSR" id="PIRSR610972-2"/>
    </source>
</evidence>
<dbReference type="STRING" id="1114972.FD35_GL000336"/>
<evidence type="ECO:0000256" key="10">
    <source>
        <dbReference type="PIRSR" id="PIRSR610972-1"/>
    </source>
</evidence>
<feature type="binding site" evidence="11">
    <location>
        <position position="101"/>
    </location>
    <ligand>
        <name>substrate</name>
    </ligand>
</feature>
<dbReference type="NCBIfam" id="TIGR02009">
    <property type="entry name" value="PGMB-YQAB-SF"/>
    <property type="match status" value="1"/>
</dbReference>
<dbReference type="PATRIC" id="fig|1114972.6.peg.336"/>
<evidence type="ECO:0000256" key="13">
    <source>
        <dbReference type="PIRSR" id="PIRSR610972-4"/>
    </source>
</evidence>
<comment type="similarity">
    <text evidence="1">Belongs to the HAD-like hydrolase superfamily. CbbY/CbbZ/Gph/YieH family.</text>
</comment>
<comment type="caution">
    <text evidence="14">The sequence shown here is derived from an EMBL/GenBank/DDBJ whole genome shotgun (WGS) entry which is preliminary data.</text>
</comment>
<dbReference type="NCBIfam" id="TIGR01509">
    <property type="entry name" value="HAD-SF-IA-v3"/>
    <property type="match status" value="1"/>
</dbReference>
<name>A0A0R1RVZ6_9LACO</name>
<dbReference type="GO" id="GO:0008801">
    <property type="term" value="F:beta-phosphoglucomutase activity"/>
    <property type="evidence" value="ECO:0007669"/>
    <property type="project" value="UniProtKB-EC"/>
</dbReference>
<organism evidence="14 15">
    <name type="scientific">Furfurilactobacillus rossiae DSM 15814</name>
    <dbReference type="NCBI Taxonomy" id="1114972"/>
    <lineage>
        <taxon>Bacteria</taxon>
        <taxon>Bacillati</taxon>
        <taxon>Bacillota</taxon>
        <taxon>Bacilli</taxon>
        <taxon>Lactobacillales</taxon>
        <taxon>Lactobacillaceae</taxon>
        <taxon>Furfurilactobacillus</taxon>
    </lineage>
</organism>
<evidence type="ECO:0000256" key="2">
    <source>
        <dbReference type="ARBA" id="ARBA00022553"/>
    </source>
</evidence>
<keyword evidence="4 12" id="KW-0460">Magnesium</keyword>
<dbReference type="SFLD" id="SFLDG01129">
    <property type="entry name" value="C1.5:_HAD__Beta-PGM__Phosphata"/>
    <property type="match status" value="1"/>
</dbReference>
<feature type="binding site" evidence="11">
    <location>
        <position position="170"/>
    </location>
    <ligand>
        <name>substrate</name>
    </ligand>
</feature>
<dbReference type="InterPro" id="IPR010972">
    <property type="entry name" value="Beta-PGM"/>
</dbReference>
<feature type="binding site" evidence="12">
    <location>
        <position position="32"/>
    </location>
    <ligand>
        <name>Mg(2+)</name>
        <dbReference type="ChEBI" id="CHEBI:18420"/>
    </ligand>
</feature>
<evidence type="ECO:0000256" key="8">
    <source>
        <dbReference type="ARBA" id="ARBA00044968"/>
    </source>
</evidence>
<dbReference type="InterPro" id="IPR010976">
    <property type="entry name" value="B-phosphoglucomutase_hydrolase"/>
</dbReference>
<evidence type="ECO:0000313" key="15">
    <source>
        <dbReference type="Proteomes" id="UP000051999"/>
    </source>
</evidence>
<dbReference type="InterPro" id="IPR036412">
    <property type="entry name" value="HAD-like_sf"/>
</dbReference>
<dbReference type="InterPro" id="IPR023214">
    <property type="entry name" value="HAD_sf"/>
</dbReference>